<reference evidence="2" key="1">
    <citation type="submission" date="2021-06" db="EMBL/GenBank/DDBJ databases">
        <authorList>
            <person name="Kallberg Y."/>
            <person name="Tangrot J."/>
            <person name="Rosling A."/>
        </authorList>
    </citation>
    <scope>NUCLEOTIDE SEQUENCE</scope>
    <source>
        <strain evidence="2">MA453B</strain>
    </source>
</reference>
<dbReference type="OrthoDB" id="2372071at2759"/>
<sequence>QDTSEELMSSHPPSTNNDVSQLPAEDSNPEIKLSYSGPFQKLIGVNNCKHACNLPATESQISDSKTKILSETKISMPVKPQASDASSNLKTEASMSFMSPPETKTLPRKQINPTCDRSRQEDADAVSN</sequence>
<dbReference type="AlphaFoldDB" id="A0A9N9NPA6"/>
<feature type="region of interest" description="Disordered" evidence="1">
    <location>
        <begin position="1"/>
        <end position="33"/>
    </location>
</feature>
<name>A0A9N9NPA6_9GLOM</name>
<dbReference type="EMBL" id="CAJVPY010014400">
    <property type="protein sequence ID" value="CAG8746327.1"/>
    <property type="molecule type" value="Genomic_DNA"/>
</dbReference>
<proteinExistence type="predicted"/>
<accession>A0A9N9NPA6</accession>
<evidence type="ECO:0000313" key="2">
    <source>
        <dbReference type="EMBL" id="CAG8746327.1"/>
    </source>
</evidence>
<feature type="region of interest" description="Disordered" evidence="1">
    <location>
        <begin position="77"/>
        <end position="128"/>
    </location>
</feature>
<feature type="compositionally biased region" description="Polar residues" evidence="1">
    <location>
        <begin position="83"/>
        <end position="97"/>
    </location>
</feature>
<keyword evidence="3" id="KW-1185">Reference proteome</keyword>
<organism evidence="2 3">
    <name type="scientific">Dentiscutata erythropus</name>
    <dbReference type="NCBI Taxonomy" id="1348616"/>
    <lineage>
        <taxon>Eukaryota</taxon>
        <taxon>Fungi</taxon>
        <taxon>Fungi incertae sedis</taxon>
        <taxon>Mucoromycota</taxon>
        <taxon>Glomeromycotina</taxon>
        <taxon>Glomeromycetes</taxon>
        <taxon>Diversisporales</taxon>
        <taxon>Gigasporaceae</taxon>
        <taxon>Dentiscutata</taxon>
    </lineage>
</organism>
<evidence type="ECO:0000313" key="3">
    <source>
        <dbReference type="Proteomes" id="UP000789405"/>
    </source>
</evidence>
<evidence type="ECO:0000256" key="1">
    <source>
        <dbReference type="SAM" id="MobiDB-lite"/>
    </source>
</evidence>
<comment type="caution">
    <text evidence="2">The sequence shown here is derived from an EMBL/GenBank/DDBJ whole genome shotgun (WGS) entry which is preliminary data.</text>
</comment>
<feature type="non-terminal residue" evidence="2">
    <location>
        <position position="1"/>
    </location>
</feature>
<gene>
    <name evidence="2" type="ORF">DERYTH_LOCUS16467</name>
</gene>
<protein>
    <submittedName>
        <fullName evidence="2">27964_t:CDS:1</fullName>
    </submittedName>
</protein>
<dbReference type="Proteomes" id="UP000789405">
    <property type="component" value="Unassembled WGS sequence"/>
</dbReference>
<feature type="compositionally biased region" description="Polar residues" evidence="1">
    <location>
        <begin position="1"/>
        <end position="20"/>
    </location>
</feature>